<name>A0ABT9YXQ2_9BACI</name>
<evidence type="ECO:0000313" key="3">
    <source>
        <dbReference type="Proteomes" id="UP001232245"/>
    </source>
</evidence>
<comment type="caution">
    <text evidence="2">The sequence shown here is derived from an EMBL/GenBank/DDBJ whole genome shotgun (WGS) entry which is preliminary data.</text>
</comment>
<feature type="domain" description="YcdB/YcdC repeated" evidence="1">
    <location>
        <begin position="43"/>
        <end position="136"/>
    </location>
</feature>
<organism evidence="2 3">
    <name type="scientific">Metabacillus niabensis</name>
    <dbReference type="NCBI Taxonomy" id="324854"/>
    <lineage>
        <taxon>Bacteria</taxon>
        <taxon>Bacillati</taxon>
        <taxon>Bacillota</taxon>
        <taxon>Bacilli</taxon>
        <taxon>Bacillales</taxon>
        <taxon>Bacillaceae</taxon>
        <taxon>Metabacillus</taxon>
    </lineage>
</organism>
<dbReference type="RefSeq" id="WP_174880009.1">
    <property type="nucleotide sequence ID" value="NZ_CADEPK010000086.1"/>
</dbReference>
<accession>A0ABT9YXQ2</accession>
<dbReference type="Proteomes" id="UP001232245">
    <property type="component" value="Unassembled WGS sequence"/>
</dbReference>
<sequence>MEAILKTLQLFLPTKAYETPSQYEENMFDLFDEVTDEEIGCYSINENGELISFIVYAEEASGHLAKDQAAQVAEKFIDAFHYEKKKEYELSAILDFDKSYIIIYEKREEKYGLFLPNTGFSVTVTTSGLVVNFSLSDEDYVINNADVVISKEEAKKRYVESLDFELAIQKLDEESYKNGDDAYHLTYSVIEHLMDIPADGKEPVSIKEEHNVATIAEQPSPTKSIYQLIGLTSAHKLVDVHHEAGKRTEIWSTLESVQSFTFDMDGPDYHVIKLCFDEETGMLQRVVSGEAFEHPGEELSMDDAKQRAVDLMFSLFPDANKRFKLEALEEPDPIDDDELEEEDLIDLDDDEDPEEYDDEDCYAEEEEDIEFESTYTFYFHLFHEGIRVDQNVTMIEVGKYSGKITNVDLALPETLAYLTLPSKPVISYEEAKEIYQRDLEMELTFIRESDEQDNTIYSLSYVPAFPKTVGHVRVIDAITGEAIYVNVGDAVFL</sequence>
<dbReference type="InterPro" id="IPR032599">
    <property type="entry name" value="YcdB/YcdC_rep_domain"/>
</dbReference>
<protein>
    <recommendedName>
        <fullName evidence="1">YcdB/YcdC repeated domain-containing protein</fullName>
    </recommendedName>
</protein>
<dbReference type="Pfam" id="PF16244">
    <property type="entry name" value="DUF4901"/>
    <property type="match status" value="1"/>
</dbReference>
<dbReference type="EMBL" id="JAUSTZ010000001">
    <property type="protein sequence ID" value="MDQ0224391.1"/>
    <property type="molecule type" value="Genomic_DNA"/>
</dbReference>
<keyword evidence="3" id="KW-1185">Reference proteome</keyword>
<gene>
    <name evidence="2" type="ORF">J2S02_000713</name>
</gene>
<reference evidence="2 3" key="1">
    <citation type="submission" date="2023-07" db="EMBL/GenBank/DDBJ databases">
        <title>Genomic Encyclopedia of Type Strains, Phase IV (KMG-IV): sequencing the most valuable type-strain genomes for metagenomic binning, comparative biology and taxonomic classification.</title>
        <authorList>
            <person name="Goeker M."/>
        </authorList>
    </citation>
    <scope>NUCLEOTIDE SEQUENCE [LARGE SCALE GENOMIC DNA]</scope>
    <source>
        <strain evidence="2 3">DSM 17723</strain>
    </source>
</reference>
<evidence type="ECO:0000313" key="2">
    <source>
        <dbReference type="EMBL" id="MDQ0224391.1"/>
    </source>
</evidence>
<evidence type="ECO:0000259" key="1">
    <source>
        <dbReference type="Pfam" id="PF16244"/>
    </source>
</evidence>
<proteinExistence type="predicted"/>